<proteinExistence type="predicted"/>
<gene>
    <name evidence="2" type="ORF">VP01_1050g9</name>
</gene>
<name>A0A0L6VVJ6_9BASI</name>
<accession>A0A0L6VVJ6</accession>
<protein>
    <recommendedName>
        <fullName evidence="4">OTU domain-containing protein</fullName>
    </recommendedName>
</protein>
<organism evidence="2 3">
    <name type="scientific">Puccinia sorghi</name>
    <dbReference type="NCBI Taxonomy" id="27349"/>
    <lineage>
        <taxon>Eukaryota</taxon>
        <taxon>Fungi</taxon>
        <taxon>Dikarya</taxon>
        <taxon>Basidiomycota</taxon>
        <taxon>Pucciniomycotina</taxon>
        <taxon>Pucciniomycetes</taxon>
        <taxon>Pucciniales</taxon>
        <taxon>Pucciniaceae</taxon>
        <taxon>Puccinia</taxon>
    </lineage>
</organism>
<keyword evidence="1" id="KW-1133">Transmembrane helix</keyword>
<keyword evidence="1" id="KW-0472">Membrane</keyword>
<comment type="caution">
    <text evidence="2">The sequence shown here is derived from an EMBL/GenBank/DDBJ whole genome shotgun (WGS) entry which is preliminary data.</text>
</comment>
<evidence type="ECO:0000256" key="1">
    <source>
        <dbReference type="SAM" id="Phobius"/>
    </source>
</evidence>
<dbReference type="VEuPathDB" id="FungiDB:VP01_1050g9"/>
<keyword evidence="1" id="KW-0812">Transmembrane</keyword>
<reference evidence="2 3" key="1">
    <citation type="submission" date="2015-08" db="EMBL/GenBank/DDBJ databases">
        <title>Next Generation Sequencing and Analysis of the Genome of Puccinia sorghi L Schw, the Causal Agent of Maize Common Rust.</title>
        <authorList>
            <person name="Rochi L."/>
            <person name="Burguener G."/>
            <person name="Darino M."/>
            <person name="Turjanski A."/>
            <person name="Kreff E."/>
            <person name="Dieguez M.J."/>
            <person name="Sacco F."/>
        </authorList>
    </citation>
    <scope>NUCLEOTIDE SEQUENCE [LARGE SCALE GENOMIC DNA]</scope>
    <source>
        <strain evidence="2 3">RO10H11247</strain>
    </source>
</reference>
<sequence length="526" mass="60851">MELHNAFGCLRDLLSFLSNLRLITSGVPIESPRFLSLKTGRPYATLDLTNVFPESKTHLCAWHIKKNIMTNFKRKFPSGEQFIELWNSMTHSKNQPASLEYLEKNSIIYSIPIISLEIPVDHQISHIHEGIGKNSIKTLTKITCSSLCLPQNVSKHAILKAQNQFNILEKEDLTVPCSHTLNKGSGIPCSHIIGEKLWECVLFIFFSLSFHVQDNTPEFYLKEEIYPLRWILKKKTLKWLPQLFEQFHQLLEGTHIATRIQGKKNQGKASTQERSIKSNQALKILSQNRRKNLMKKMGNLVVMRKKRMMGIKKIQMGEAPWSFNRWKKIQRKKRHFILKPQFAFQTHFHDIFNLDGDGNCVFRCILAARWGTNSVSTQSYLEAKKMSKNHISQLKVSRINIKIPPLKWLRKMDQGKAIANTFQKPVWVLPLLKATIQSKPIPTSLAQKNCLLKSQAVGGQSSRITSHSKTSTSIPILFFIFCVYFYFIIHIFIFLFYCIYSSISCSLFFTFLVYIFSCFSISLFFK</sequence>
<dbReference type="AlphaFoldDB" id="A0A0L6VVJ6"/>
<dbReference type="Proteomes" id="UP000037035">
    <property type="component" value="Unassembled WGS sequence"/>
</dbReference>
<evidence type="ECO:0008006" key="4">
    <source>
        <dbReference type="Google" id="ProtNLM"/>
    </source>
</evidence>
<keyword evidence="3" id="KW-1185">Reference proteome</keyword>
<feature type="transmembrane region" description="Helical" evidence="1">
    <location>
        <begin position="507"/>
        <end position="525"/>
    </location>
</feature>
<feature type="transmembrane region" description="Helical" evidence="1">
    <location>
        <begin position="476"/>
        <end position="500"/>
    </location>
</feature>
<evidence type="ECO:0000313" key="3">
    <source>
        <dbReference type="Proteomes" id="UP000037035"/>
    </source>
</evidence>
<dbReference type="EMBL" id="LAVV01000566">
    <property type="protein sequence ID" value="KNZ64245.1"/>
    <property type="molecule type" value="Genomic_DNA"/>
</dbReference>
<evidence type="ECO:0000313" key="2">
    <source>
        <dbReference type="EMBL" id="KNZ64245.1"/>
    </source>
</evidence>
<dbReference type="OrthoDB" id="1421156at2759"/>